<dbReference type="InterPro" id="IPR002942">
    <property type="entry name" value="S4_RNA-bd"/>
</dbReference>
<gene>
    <name evidence="5" type="ORF">ACFSUQ_00020</name>
</gene>
<keyword evidence="6" id="KW-1185">Reference proteome</keyword>
<dbReference type="InterPro" id="IPR002877">
    <property type="entry name" value="RNA_MeTrfase_FtsJ_dom"/>
</dbReference>
<accession>A0ABW5RF47</accession>
<dbReference type="PANTHER" id="PTHR32319">
    <property type="entry name" value="BACTERIAL HEMOLYSIN-LIKE PROTEIN"/>
    <property type="match status" value="1"/>
</dbReference>
<evidence type="ECO:0000256" key="3">
    <source>
        <dbReference type="PROSITE-ProRule" id="PRU00182"/>
    </source>
</evidence>
<dbReference type="InterPro" id="IPR029063">
    <property type="entry name" value="SAM-dependent_MTases_sf"/>
</dbReference>
<evidence type="ECO:0000313" key="5">
    <source>
        <dbReference type="EMBL" id="MFD2673696.1"/>
    </source>
</evidence>
<dbReference type="Pfam" id="PF01479">
    <property type="entry name" value="S4"/>
    <property type="match status" value="1"/>
</dbReference>
<dbReference type="Proteomes" id="UP001597453">
    <property type="component" value="Unassembled WGS sequence"/>
</dbReference>
<organism evidence="5 6">
    <name type="scientific">Gulosibacter bifidus</name>
    <dbReference type="NCBI Taxonomy" id="272239"/>
    <lineage>
        <taxon>Bacteria</taxon>
        <taxon>Bacillati</taxon>
        <taxon>Actinomycetota</taxon>
        <taxon>Actinomycetes</taxon>
        <taxon>Micrococcales</taxon>
        <taxon>Microbacteriaceae</taxon>
        <taxon>Gulosibacter</taxon>
    </lineage>
</organism>
<dbReference type="GO" id="GO:0032259">
    <property type="term" value="P:methylation"/>
    <property type="evidence" value="ECO:0007669"/>
    <property type="project" value="UniProtKB-KW"/>
</dbReference>
<evidence type="ECO:0000256" key="1">
    <source>
        <dbReference type="ARBA" id="ARBA00022884"/>
    </source>
</evidence>
<evidence type="ECO:0000256" key="2">
    <source>
        <dbReference type="ARBA" id="ARBA00029460"/>
    </source>
</evidence>
<dbReference type="SUPFAM" id="SSF53335">
    <property type="entry name" value="S-adenosyl-L-methionine-dependent methyltransferases"/>
    <property type="match status" value="1"/>
</dbReference>
<dbReference type="Gene3D" id="3.40.50.150">
    <property type="entry name" value="Vaccinia Virus protein VP39"/>
    <property type="match status" value="1"/>
</dbReference>
<reference evidence="6" key="1">
    <citation type="journal article" date="2019" name="Int. J. Syst. Evol. Microbiol.">
        <title>The Global Catalogue of Microorganisms (GCM) 10K type strain sequencing project: providing services to taxonomists for standard genome sequencing and annotation.</title>
        <authorList>
            <consortium name="The Broad Institute Genomics Platform"/>
            <consortium name="The Broad Institute Genome Sequencing Center for Infectious Disease"/>
            <person name="Wu L."/>
            <person name="Ma J."/>
        </authorList>
    </citation>
    <scope>NUCLEOTIDE SEQUENCE [LARGE SCALE GENOMIC DNA]</scope>
    <source>
        <strain evidence="6">TISTR 1511</strain>
    </source>
</reference>
<dbReference type="InterPro" id="IPR036986">
    <property type="entry name" value="S4_RNA-bd_sf"/>
</dbReference>
<keyword evidence="5" id="KW-0808">Transferase</keyword>
<dbReference type="Gene3D" id="3.10.290.10">
    <property type="entry name" value="RNA-binding S4 domain"/>
    <property type="match status" value="1"/>
</dbReference>
<dbReference type="InterPro" id="IPR004538">
    <property type="entry name" value="Hemolysin_A/TlyA"/>
</dbReference>
<feature type="domain" description="RNA-binding S4" evidence="4">
    <location>
        <begin position="3"/>
        <end position="67"/>
    </location>
</feature>
<protein>
    <submittedName>
        <fullName evidence="5">TlyA family RNA methyltransferase</fullName>
    </submittedName>
</protein>
<evidence type="ECO:0000259" key="4">
    <source>
        <dbReference type="SMART" id="SM00363"/>
    </source>
</evidence>
<evidence type="ECO:0000313" key="6">
    <source>
        <dbReference type="Proteomes" id="UP001597453"/>
    </source>
</evidence>
<dbReference type="PIRSF" id="PIRSF005578">
    <property type="entry name" value="TlyA"/>
    <property type="match status" value="1"/>
</dbReference>
<dbReference type="Pfam" id="PF01728">
    <property type="entry name" value="FtsJ"/>
    <property type="match status" value="1"/>
</dbReference>
<dbReference type="SUPFAM" id="SSF55174">
    <property type="entry name" value="Alpha-L RNA-binding motif"/>
    <property type="match status" value="1"/>
</dbReference>
<proteinExistence type="inferred from homology"/>
<keyword evidence="1 3" id="KW-0694">RNA-binding</keyword>
<keyword evidence="5" id="KW-0489">Methyltransferase</keyword>
<dbReference type="PROSITE" id="PS50889">
    <property type="entry name" value="S4"/>
    <property type="match status" value="1"/>
</dbReference>
<comment type="similarity">
    <text evidence="2">Belongs to the TlyA family.</text>
</comment>
<name>A0ABW5RF47_9MICO</name>
<dbReference type="PANTHER" id="PTHR32319:SF0">
    <property type="entry name" value="BACTERIAL HEMOLYSIN-LIKE PROTEIN"/>
    <property type="match status" value="1"/>
</dbReference>
<dbReference type="RefSeq" id="WP_083524417.1">
    <property type="nucleotide sequence ID" value="NZ_JBHUNF010000001.1"/>
</dbReference>
<dbReference type="EMBL" id="JBHUNF010000001">
    <property type="protein sequence ID" value="MFD2673696.1"/>
    <property type="molecule type" value="Genomic_DNA"/>
</dbReference>
<sequence length="314" mass="33349">MSERLDRALAQRGLVKSRTEAARRIDAGEVTVNGKVAARASQQVTDADVLAVAESDGFVSRAAAKLVAAIETFDVPVAGRTVLDLGASTGGFTQVCLREDAARVVALDVGHDQLDARIRADARVTVVEGENARYLTAARLTELVQQRDETTASSEASNETMTAADIDLVVGDLSFISLRHILPAIRASVVNLRDAILLVKPQFEVGRTGVRGGIVSSDDAAVDAVCEVIGCARELGFTPRWLAPSPITGTHGNREYLLWLQPHPPATVDGGADSSTARSADHPANLDEIPAAWESMERYVRKIVGRPIPGGNPT</sequence>
<comment type="caution">
    <text evidence="5">The sequence shown here is derived from an EMBL/GenBank/DDBJ whole genome shotgun (WGS) entry which is preliminary data.</text>
</comment>
<dbReference type="InterPro" id="IPR047048">
    <property type="entry name" value="TlyA"/>
</dbReference>
<dbReference type="CDD" id="cd00165">
    <property type="entry name" value="S4"/>
    <property type="match status" value="1"/>
</dbReference>
<dbReference type="GO" id="GO:0008168">
    <property type="term" value="F:methyltransferase activity"/>
    <property type="evidence" value="ECO:0007669"/>
    <property type="project" value="UniProtKB-KW"/>
</dbReference>
<dbReference type="SMART" id="SM00363">
    <property type="entry name" value="S4"/>
    <property type="match status" value="1"/>
</dbReference>